<dbReference type="EMBL" id="WPHR01000044">
    <property type="protein sequence ID" value="MUZ76010.1"/>
    <property type="molecule type" value="Genomic_DNA"/>
</dbReference>
<evidence type="ECO:0000256" key="1">
    <source>
        <dbReference type="SAM" id="MobiDB-lite"/>
    </source>
</evidence>
<dbReference type="SUPFAM" id="SSF53850">
    <property type="entry name" value="Periplasmic binding protein-like II"/>
    <property type="match status" value="1"/>
</dbReference>
<evidence type="ECO:0000313" key="4">
    <source>
        <dbReference type="Proteomes" id="UP000477951"/>
    </source>
</evidence>
<proteinExistence type="predicted"/>
<dbReference type="Proteomes" id="UP000477951">
    <property type="component" value="Unassembled WGS sequence"/>
</dbReference>
<evidence type="ECO:0008006" key="5">
    <source>
        <dbReference type="Google" id="ProtNLM"/>
    </source>
</evidence>
<accession>A0A6L6VJN6</accession>
<dbReference type="Pfam" id="PF13379">
    <property type="entry name" value="NMT1_2"/>
    <property type="match status" value="1"/>
</dbReference>
<protein>
    <recommendedName>
        <fullName evidence="5">ABC transporter substrate-binding protein</fullName>
    </recommendedName>
</protein>
<feature type="region of interest" description="Disordered" evidence="1">
    <location>
        <begin position="162"/>
        <end position="184"/>
    </location>
</feature>
<organism evidence="3 4">
    <name type="scientific">Agrobacterium vitis</name>
    <name type="common">Rhizobium vitis</name>
    <dbReference type="NCBI Taxonomy" id="373"/>
    <lineage>
        <taxon>Bacteria</taxon>
        <taxon>Pseudomonadati</taxon>
        <taxon>Pseudomonadota</taxon>
        <taxon>Alphaproteobacteria</taxon>
        <taxon>Hyphomicrobiales</taxon>
        <taxon>Rhizobiaceae</taxon>
        <taxon>Rhizobium/Agrobacterium group</taxon>
        <taxon>Agrobacterium</taxon>
    </lineage>
</organism>
<dbReference type="PANTHER" id="PTHR30024">
    <property type="entry name" value="ALIPHATIC SULFONATES-BINDING PROTEIN-RELATED"/>
    <property type="match status" value="1"/>
</dbReference>
<evidence type="ECO:0000313" key="3">
    <source>
        <dbReference type="EMBL" id="MUZ76010.1"/>
    </source>
</evidence>
<gene>
    <name evidence="3" type="ORF">GOZ90_25500</name>
</gene>
<sequence>MEEKTVKYFPIRLFAAGAAALMALSGAAEAQDLTEITVGVSPAIFSASVFLAKEEGIFEKHGLPVSIVTIQSGAEAVPKLVNGTFDISMGDPVGTSNVFLNGVPYLADRVFVFPGRPARGKPTSLSHVIPVSLGRKRDQISTRAHPEFGRLRTQVQEIIMGKQRSRAEANTKAQPNQDFEEGKT</sequence>
<comment type="caution">
    <text evidence="3">The sequence shown here is derived from an EMBL/GenBank/DDBJ whole genome shotgun (WGS) entry which is preliminary data.</text>
</comment>
<dbReference type="RefSeq" id="WP_156616514.1">
    <property type="nucleotide sequence ID" value="NZ_WPHR01000044.1"/>
</dbReference>
<dbReference type="Gene3D" id="3.40.190.10">
    <property type="entry name" value="Periplasmic binding protein-like II"/>
    <property type="match status" value="1"/>
</dbReference>
<name>A0A6L6VJN6_AGRVI</name>
<keyword evidence="2" id="KW-0732">Signal</keyword>
<evidence type="ECO:0000256" key="2">
    <source>
        <dbReference type="SAM" id="SignalP"/>
    </source>
</evidence>
<reference evidence="3 4" key="1">
    <citation type="submission" date="2019-12" db="EMBL/GenBank/DDBJ databases">
        <title>Whole-genome sequencing of Allorhizobium vitis.</title>
        <authorList>
            <person name="Gan H.M."/>
            <person name="Szegedi E."/>
            <person name="Burr T."/>
            <person name="Savka M.A."/>
        </authorList>
    </citation>
    <scope>NUCLEOTIDE SEQUENCE [LARGE SCALE GENOMIC DNA]</scope>
    <source>
        <strain evidence="3 4">CG516</strain>
    </source>
</reference>
<dbReference type="AlphaFoldDB" id="A0A6L6VJN6"/>
<feature type="chain" id="PRO_5027036405" description="ABC transporter substrate-binding protein" evidence="2">
    <location>
        <begin position="31"/>
        <end position="184"/>
    </location>
</feature>
<feature type="signal peptide" evidence="2">
    <location>
        <begin position="1"/>
        <end position="30"/>
    </location>
</feature>